<reference evidence="2" key="1">
    <citation type="journal article" date="2013" name="PLoS ONE">
        <title>Gene expression in gut symbiotic organ of stinkbug affected by extracellular bacterial symbiont.</title>
        <authorList>
            <person name="Futahashi R."/>
            <person name="Tanaka K."/>
            <person name="Tanahashi M."/>
            <person name="Nikoh N."/>
            <person name="Kikuchi Y."/>
            <person name="Lee B.L."/>
            <person name="Fukatsu T."/>
        </authorList>
    </citation>
    <scope>NUCLEOTIDE SEQUENCE</scope>
    <source>
        <tissue evidence="2">Midgut</tissue>
    </source>
</reference>
<organism evidence="2">
    <name type="scientific">Riptortus pedestris</name>
    <name type="common">Bean bug</name>
    <dbReference type="NCBI Taxonomy" id="329032"/>
    <lineage>
        <taxon>Eukaryota</taxon>
        <taxon>Metazoa</taxon>
        <taxon>Ecdysozoa</taxon>
        <taxon>Arthropoda</taxon>
        <taxon>Hexapoda</taxon>
        <taxon>Insecta</taxon>
        <taxon>Pterygota</taxon>
        <taxon>Neoptera</taxon>
        <taxon>Paraneoptera</taxon>
        <taxon>Hemiptera</taxon>
        <taxon>Heteroptera</taxon>
        <taxon>Panheteroptera</taxon>
        <taxon>Pentatomomorpha</taxon>
        <taxon>Coreoidea</taxon>
        <taxon>Alydidae</taxon>
        <taxon>Riptortus</taxon>
    </lineage>
</organism>
<feature type="chain" id="PRO_5004372330" evidence="1">
    <location>
        <begin position="18"/>
        <end position="68"/>
    </location>
</feature>
<accession>R4WE54</accession>
<dbReference type="EMBL" id="AK418114">
    <property type="protein sequence ID" value="BAN21329.1"/>
    <property type="molecule type" value="mRNA"/>
</dbReference>
<sequence>MRVFLLISVLFCSFILATPTPFEGRDGGRCKTILDCSPNFFCCQGSNTCCPKGTMCCKWWNTRCCEIY</sequence>
<keyword evidence="1" id="KW-0732">Signal</keyword>
<evidence type="ECO:0000313" key="2">
    <source>
        <dbReference type="EMBL" id="BAN21329.1"/>
    </source>
</evidence>
<feature type="signal peptide" evidence="1">
    <location>
        <begin position="1"/>
        <end position="17"/>
    </location>
</feature>
<protein>
    <submittedName>
        <fullName evidence="2">Cysteine rich secreted protein</fullName>
    </submittedName>
</protein>
<name>R4WE54_RIPPE</name>
<evidence type="ECO:0000256" key="1">
    <source>
        <dbReference type="SAM" id="SignalP"/>
    </source>
</evidence>
<proteinExistence type="evidence at transcript level"/>
<dbReference type="AlphaFoldDB" id="R4WE54"/>